<feature type="domain" description="ERV/ALR sulfhydryl oxidase" evidence="7">
    <location>
        <begin position="68"/>
        <end position="168"/>
    </location>
</feature>
<keyword evidence="9" id="KW-1185">Reference proteome</keyword>
<accession>A0A9P4LQ39</accession>
<feature type="transmembrane region" description="Helical" evidence="6">
    <location>
        <begin position="12"/>
        <end position="29"/>
    </location>
</feature>
<dbReference type="EMBL" id="ML978164">
    <property type="protein sequence ID" value="KAF2033783.1"/>
    <property type="molecule type" value="Genomic_DNA"/>
</dbReference>
<dbReference type="GO" id="GO:0005739">
    <property type="term" value="C:mitochondrion"/>
    <property type="evidence" value="ECO:0007669"/>
    <property type="project" value="TreeGrafter"/>
</dbReference>
<keyword evidence="6" id="KW-0472">Membrane</keyword>
<keyword evidence="3 6" id="KW-0274">FAD</keyword>
<evidence type="ECO:0000259" key="7">
    <source>
        <dbReference type="PROSITE" id="PS51324"/>
    </source>
</evidence>
<keyword evidence="5" id="KW-1015">Disulfide bond</keyword>
<keyword evidence="6" id="KW-1133">Transmembrane helix</keyword>
<protein>
    <recommendedName>
        <fullName evidence="6">Sulfhydryl oxidase</fullName>
        <ecNumber evidence="6">1.8.3.2</ecNumber>
    </recommendedName>
</protein>
<reference evidence="8" key="1">
    <citation type="journal article" date="2020" name="Stud. Mycol.">
        <title>101 Dothideomycetes genomes: a test case for predicting lifestyles and emergence of pathogens.</title>
        <authorList>
            <person name="Haridas S."/>
            <person name="Albert R."/>
            <person name="Binder M."/>
            <person name="Bloem J."/>
            <person name="Labutti K."/>
            <person name="Salamov A."/>
            <person name="Andreopoulos B."/>
            <person name="Baker S."/>
            <person name="Barry K."/>
            <person name="Bills G."/>
            <person name="Bluhm B."/>
            <person name="Cannon C."/>
            <person name="Castanera R."/>
            <person name="Culley D."/>
            <person name="Daum C."/>
            <person name="Ezra D."/>
            <person name="Gonzalez J."/>
            <person name="Henrissat B."/>
            <person name="Kuo A."/>
            <person name="Liang C."/>
            <person name="Lipzen A."/>
            <person name="Lutzoni F."/>
            <person name="Magnuson J."/>
            <person name="Mondo S."/>
            <person name="Nolan M."/>
            <person name="Ohm R."/>
            <person name="Pangilinan J."/>
            <person name="Park H.-J."/>
            <person name="Ramirez L."/>
            <person name="Alfaro M."/>
            <person name="Sun H."/>
            <person name="Tritt A."/>
            <person name="Yoshinaga Y."/>
            <person name="Zwiers L.-H."/>
            <person name="Turgeon B."/>
            <person name="Goodwin S."/>
            <person name="Spatafora J."/>
            <person name="Crous P."/>
            <person name="Grigoriev I."/>
        </authorList>
    </citation>
    <scope>NUCLEOTIDE SEQUENCE</scope>
    <source>
        <strain evidence="8">CBS 110217</strain>
    </source>
</reference>
<comment type="caution">
    <text evidence="8">The sequence shown here is derived from an EMBL/GenBank/DDBJ whole genome shotgun (WGS) entry which is preliminary data.</text>
</comment>
<keyword evidence="4 6" id="KW-0560">Oxidoreductase</keyword>
<dbReference type="GO" id="GO:0050660">
    <property type="term" value="F:flavin adenine dinucleotide binding"/>
    <property type="evidence" value="ECO:0007669"/>
    <property type="project" value="TreeGrafter"/>
</dbReference>
<dbReference type="InterPro" id="IPR039799">
    <property type="entry name" value="ALR/ERV"/>
</dbReference>
<comment type="catalytic activity">
    <reaction evidence="6">
        <text>2 R'C(R)SH + O2 = R'C(R)S-S(R)CR' + H2O2</text>
        <dbReference type="Rhea" id="RHEA:17357"/>
        <dbReference type="ChEBI" id="CHEBI:15379"/>
        <dbReference type="ChEBI" id="CHEBI:16240"/>
        <dbReference type="ChEBI" id="CHEBI:16520"/>
        <dbReference type="ChEBI" id="CHEBI:17412"/>
        <dbReference type="EC" id="1.8.3.2"/>
    </reaction>
</comment>
<dbReference type="OrthoDB" id="59470at2759"/>
<evidence type="ECO:0000313" key="8">
    <source>
        <dbReference type="EMBL" id="KAF2033783.1"/>
    </source>
</evidence>
<dbReference type="Pfam" id="PF04777">
    <property type="entry name" value="Evr1_Alr"/>
    <property type="match status" value="1"/>
</dbReference>
<dbReference type="Gene3D" id="1.20.120.310">
    <property type="entry name" value="ERV/ALR sulfhydryl oxidase domain"/>
    <property type="match status" value="1"/>
</dbReference>
<dbReference type="GO" id="GO:0016971">
    <property type="term" value="F:flavin-dependent sulfhydryl oxidase activity"/>
    <property type="evidence" value="ECO:0007669"/>
    <property type="project" value="InterPro"/>
</dbReference>
<dbReference type="EC" id="1.8.3.2" evidence="6"/>
<dbReference type="PANTHER" id="PTHR12645:SF1">
    <property type="entry name" value="FAD-LINKED SULFHYDRYL OXIDASE ERV2"/>
    <property type="match status" value="1"/>
</dbReference>
<evidence type="ECO:0000256" key="4">
    <source>
        <dbReference type="ARBA" id="ARBA00023002"/>
    </source>
</evidence>
<comment type="cofactor">
    <cofactor evidence="1 6">
        <name>FAD</name>
        <dbReference type="ChEBI" id="CHEBI:57692"/>
    </cofactor>
</comment>
<evidence type="ECO:0000256" key="6">
    <source>
        <dbReference type="RuleBase" id="RU371123"/>
    </source>
</evidence>
<name>A0A9P4LQ39_9PLEO</name>
<evidence type="ECO:0000256" key="3">
    <source>
        <dbReference type="ARBA" id="ARBA00022827"/>
    </source>
</evidence>
<dbReference type="InterPro" id="IPR036774">
    <property type="entry name" value="ERV/ALR_sulphydryl_oxid_sf"/>
</dbReference>
<gene>
    <name evidence="8" type="ORF">EK21DRAFT_57747</name>
</gene>
<evidence type="ECO:0000313" key="9">
    <source>
        <dbReference type="Proteomes" id="UP000799777"/>
    </source>
</evidence>
<dbReference type="SUPFAM" id="SSF69000">
    <property type="entry name" value="FAD-dependent thiol oxidase"/>
    <property type="match status" value="1"/>
</dbReference>
<dbReference type="InterPro" id="IPR017905">
    <property type="entry name" value="ERV/ALR_sulphydryl_oxidase"/>
</dbReference>
<dbReference type="Proteomes" id="UP000799777">
    <property type="component" value="Unassembled WGS sequence"/>
</dbReference>
<dbReference type="PROSITE" id="PS51324">
    <property type="entry name" value="ERV_ALR"/>
    <property type="match status" value="1"/>
</dbReference>
<keyword evidence="6" id="KW-0812">Transmembrane</keyword>
<proteinExistence type="predicted"/>
<organism evidence="8 9">
    <name type="scientific">Setomelanomma holmii</name>
    <dbReference type="NCBI Taxonomy" id="210430"/>
    <lineage>
        <taxon>Eukaryota</taxon>
        <taxon>Fungi</taxon>
        <taxon>Dikarya</taxon>
        <taxon>Ascomycota</taxon>
        <taxon>Pezizomycotina</taxon>
        <taxon>Dothideomycetes</taxon>
        <taxon>Pleosporomycetidae</taxon>
        <taxon>Pleosporales</taxon>
        <taxon>Pleosporineae</taxon>
        <taxon>Phaeosphaeriaceae</taxon>
        <taxon>Setomelanomma</taxon>
    </lineage>
</organism>
<dbReference type="AlphaFoldDB" id="A0A9P4LQ39"/>
<keyword evidence="2 6" id="KW-0285">Flavoprotein</keyword>
<evidence type="ECO:0000256" key="2">
    <source>
        <dbReference type="ARBA" id="ARBA00022630"/>
    </source>
</evidence>
<dbReference type="FunFam" id="1.20.120.310:FF:000002">
    <property type="entry name" value="Sulfhydryl oxidase"/>
    <property type="match status" value="1"/>
</dbReference>
<sequence>MIRTTDFKGRFIVLALLVFAICTFLFYQAPLSHHSSRTPQFGQQQSRTDGITSGAVLTGHAIAPKLGNATAKAELGRAAWKVLHTTFARFPEKPTDDEKEALRSYVYLFQRLYPCGECAEHFGKVLEKYPPQVSSRTAAAMWGCFVHNVVNKRLQKPEWDCAGLGDVYDCGCGDEPADSGKNAGD</sequence>
<evidence type="ECO:0000256" key="5">
    <source>
        <dbReference type="ARBA" id="ARBA00023157"/>
    </source>
</evidence>
<dbReference type="PANTHER" id="PTHR12645">
    <property type="entry name" value="ALR/ERV"/>
    <property type="match status" value="1"/>
</dbReference>
<evidence type="ECO:0000256" key="1">
    <source>
        <dbReference type="ARBA" id="ARBA00001974"/>
    </source>
</evidence>